<dbReference type="PANTHER" id="PTHR10491">
    <property type="entry name" value="DTDP-4-DEHYDRORHAMNOSE REDUCTASE"/>
    <property type="match status" value="1"/>
</dbReference>
<dbReference type="Proteomes" id="UP000178230">
    <property type="component" value="Unassembled WGS sequence"/>
</dbReference>
<dbReference type="Gene3D" id="3.90.25.10">
    <property type="entry name" value="UDP-galactose 4-epimerase, domain 1"/>
    <property type="match status" value="1"/>
</dbReference>
<organism evidence="4 5">
    <name type="scientific">Candidatus Gottesmanbacteria bacterium RBG_13_37_7</name>
    <dbReference type="NCBI Taxonomy" id="1798369"/>
    <lineage>
        <taxon>Bacteria</taxon>
        <taxon>Candidatus Gottesmaniibacteriota</taxon>
    </lineage>
</organism>
<comment type="similarity">
    <text evidence="1 2">Belongs to the dTDP-4-dehydrorhamnose reductase family.</text>
</comment>
<reference evidence="4 5" key="1">
    <citation type="journal article" date="2016" name="Nat. Commun.">
        <title>Thousands of microbial genomes shed light on interconnected biogeochemical processes in an aquifer system.</title>
        <authorList>
            <person name="Anantharaman K."/>
            <person name="Brown C.T."/>
            <person name="Hug L.A."/>
            <person name="Sharon I."/>
            <person name="Castelle C.J."/>
            <person name="Probst A.J."/>
            <person name="Thomas B.C."/>
            <person name="Singh A."/>
            <person name="Wilkins M.J."/>
            <person name="Karaoz U."/>
            <person name="Brodie E.L."/>
            <person name="Williams K.H."/>
            <person name="Hubbard S.S."/>
            <person name="Banfield J.F."/>
        </authorList>
    </citation>
    <scope>NUCLEOTIDE SEQUENCE [LARGE SCALE GENOMIC DNA]</scope>
</reference>
<dbReference type="GO" id="GO:0006556">
    <property type="term" value="P:S-adenosylmethionine biosynthetic process"/>
    <property type="evidence" value="ECO:0007669"/>
    <property type="project" value="TreeGrafter"/>
</dbReference>
<gene>
    <name evidence="4" type="ORF">A2Y99_03715</name>
</gene>
<dbReference type="InterPro" id="IPR029903">
    <property type="entry name" value="RmlD-like-bd"/>
</dbReference>
<dbReference type="InterPro" id="IPR036291">
    <property type="entry name" value="NAD(P)-bd_dom_sf"/>
</dbReference>
<dbReference type="GO" id="GO:0048269">
    <property type="term" value="C:methionine adenosyltransferase complex"/>
    <property type="evidence" value="ECO:0007669"/>
    <property type="project" value="TreeGrafter"/>
</dbReference>
<evidence type="ECO:0000256" key="1">
    <source>
        <dbReference type="ARBA" id="ARBA00010944"/>
    </source>
</evidence>
<sequence length="288" mass="32269">MKIPILTTGCSGLVGSRVADILQHKYLFEDLSLATGINITHLDELEKHIASSRADVILHMAAKTDVDSCEDDKAYGEEGAAWMVNVVGTENVVNCAEKFNKRVIYISTDFVFDGNKEYFSESDLPNPVNWYGETKLEGENIVLNSGNASIIRIAYPYKKDVLEKKDFVHRIWDNIVLGKQIFGVSDHVITPTFIDDIALVLDIFLERKLTGIFHAVGGESLTAYEAADNIGKVFGKKAKIKAITRSEYFQGRAFRPFKLALKNDKIRQLGIRMKTFSEGLEIIKETVK</sequence>
<accession>A0A1F5YKN9</accession>
<dbReference type="SUPFAM" id="SSF51735">
    <property type="entry name" value="NAD(P)-binding Rossmann-fold domains"/>
    <property type="match status" value="1"/>
</dbReference>
<comment type="function">
    <text evidence="2">Catalyzes the reduction of dTDP-6-deoxy-L-lyxo-4-hexulose to yield dTDP-L-rhamnose.</text>
</comment>
<dbReference type="UniPathway" id="UPA00124"/>
<name>A0A1F5YKN9_9BACT</name>
<dbReference type="Pfam" id="PF04321">
    <property type="entry name" value="RmlD_sub_bind"/>
    <property type="match status" value="1"/>
</dbReference>
<dbReference type="CDD" id="cd05254">
    <property type="entry name" value="dTDP_HR_like_SDR_e"/>
    <property type="match status" value="1"/>
</dbReference>
<comment type="caution">
    <text evidence="4">The sequence shown here is derived from an EMBL/GenBank/DDBJ whole genome shotgun (WGS) entry which is preliminary data.</text>
</comment>
<evidence type="ECO:0000313" key="5">
    <source>
        <dbReference type="Proteomes" id="UP000178230"/>
    </source>
</evidence>
<evidence type="ECO:0000259" key="3">
    <source>
        <dbReference type="Pfam" id="PF04321"/>
    </source>
</evidence>
<protein>
    <recommendedName>
        <fullName evidence="2">dTDP-4-dehydrorhamnose reductase</fullName>
        <ecNumber evidence="2">1.1.1.133</ecNumber>
    </recommendedName>
</protein>
<comment type="pathway">
    <text evidence="2">Carbohydrate biosynthesis; dTDP-L-rhamnose biosynthesis.</text>
</comment>
<evidence type="ECO:0000313" key="4">
    <source>
        <dbReference type="EMBL" id="OGG00517.1"/>
    </source>
</evidence>
<dbReference type="GO" id="GO:0048270">
    <property type="term" value="F:methionine adenosyltransferase regulator activity"/>
    <property type="evidence" value="ECO:0007669"/>
    <property type="project" value="TreeGrafter"/>
</dbReference>
<dbReference type="GO" id="GO:0008831">
    <property type="term" value="F:dTDP-4-dehydrorhamnose reductase activity"/>
    <property type="evidence" value="ECO:0007669"/>
    <property type="project" value="UniProtKB-EC"/>
</dbReference>
<dbReference type="PANTHER" id="PTHR10491:SF4">
    <property type="entry name" value="METHIONINE ADENOSYLTRANSFERASE 2 SUBUNIT BETA"/>
    <property type="match status" value="1"/>
</dbReference>
<dbReference type="GO" id="GO:0019305">
    <property type="term" value="P:dTDP-rhamnose biosynthetic process"/>
    <property type="evidence" value="ECO:0007669"/>
    <property type="project" value="UniProtKB-UniPathway"/>
</dbReference>
<keyword evidence="2" id="KW-0521">NADP</keyword>
<dbReference type="EC" id="1.1.1.133" evidence="2"/>
<dbReference type="EMBL" id="MFIY01000005">
    <property type="protein sequence ID" value="OGG00517.1"/>
    <property type="molecule type" value="Genomic_DNA"/>
</dbReference>
<dbReference type="Gene3D" id="3.40.50.720">
    <property type="entry name" value="NAD(P)-binding Rossmann-like Domain"/>
    <property type="match status" value="1"/>
</dbReference>
<dbReference type="AlphaFoldDB" id="A0A1F5YKN9"/>
<evidence type="ECO:0000256" key="2">
    <source>
        <dbReference type="RuleBase" id="RU364082"/>
    </source>
</evidence>
<proteinExistence type="inferred from homology"/>
<dbReference type="InterPro" id="IPR005913">
    <property type="entry name" value="dTDP_dehydrorham_reduct"/>
</dbReference>
<keyword evidence="2" id="KW-0560">Oxidoreductase</keyword>
<feature type="domain" description="RmlD-like substrate binding" evidence="3">
    <location>
        <begin position="5"/>
        <end position="281"/>
    </location>
</feature>